<evidence type="ECO:0000256" key="1">
    <source>
        <dbReference type="SAM" id="MobiDB-lite"/>
    </source>
</evidence>
<gene>
    <name evidence="2" type="ORF">EOI86_14785</name>
</gene>
<name>A0A437QPM4_9PROT</name>
<dbReference type="RefSeq" id="WP_127765938.1">
    <property type="nucleotide sequence ID" value="NZ_SADE01000002.1"/>
</dbReference>
<evidence type="ECO:0000313" key="3">
    <source>
        <dbReference type="Proteomes" id="UP000287447"/>
    </source>
</evidence>
<dbReference type="Proteomes" id="UP000287447">
    <property type="component" value="Unassembled WGS sequence"/>
</dbReference>
<evidence type="ECO:0000313" key="2">
    <source>
        <dbReference type="EMBL" id="RVU36462.1"/>
    </source>
</evidence>
<comment type="caution">
    <text evidence="2">The sequence shown here is derived from an EMBL/GenBank/DDBJ whole genome shotgun (WGS) entry which is preliminary data.</text>
</comment>
<keyword evidence="3" id="KW-1185">Reference proteome</keyword>
<accession>A0A437QPM4</accession>
<sequence>MIQLDGSTELEAILDGVFKPARREERRQRQRRILRGTVHQPLLTLNYPGAGDAARQARDPQNDTAKPAPKPVQVATTEDLIRTGYAEGRVINPPPPDRPGNADDATVDLQGLGYVSARGRIWSEGV</sequence>
<dbReference type="AlphaFoldDB" id="A0A437QPM4"/>
<dbReference type="OrthoDB" id="4950415at2"/>
<reference evidence="3" key="1">
    <citation type="submission" date="2019-01" db="EMBL/GenBank/DDBJ databases">
        <title>Gri0909 isolated from a small marine red alga.</title>
        <authorList>
            <person name="Kim J."/>
            <person name="Jeong S.E."/>
            <person name="Jeon C.O."/>
        </authorList>
    </citation>
    <scope>NUCLEOTIDE SEQUENCE [LARGE SCALE GENOMIC DNA]</scope>
    <source>
        <strain evidence="3">Gri0909</strain>
    </source>
</reference>
<feature type="region of interest" description="Disordered" evidence="1">
    <location>
        <begin position="44"/>
        <end position="106"/>
    </location>
</feature>
<organism evidence="2 3">
    <name type="scientific">Hwanghaeella grinnelliae</name>
    <dbReference type="NCBI Taxonomy" id="2500179"/>
    <lineage>
        <taxon>Bacteria</taxon>
        <taxon>Pseudomonadati</taxon>
        <taxon>Pseudomonadota</taxon>
        <taxon>Alphaproteobacteria</taxon>
        <taxon>Rhodospirillales</taxon>
        <taxon>Rhodospirillaceae</taxon>
        <taxon>Hwanghaeella</taxon>
    </lineage>
</organism>
<dbReference type="EMBL" id="SADE01000002">
    <property type="protein sequence ID" value="RVU36462.1"/>
    <property type="molecule type" value="Genomic_DNA"/>
</dbReference>
<proteinExistence type="predicted"/>
<protein>
    <submittedName>
        <fullName evidence="2">Uncharacterized protein</fullName>
    </submittedName>
</protein>